<dbReference type="AlphaFoldDB" id="A0AAD3DVK2"/>
<dbReference type="EMBL" id="BMAR01000026">
    <property type="protein sequence ID" value="GFR48900.1"/>
    <property type="molecule type" value="Genomic_DNA"/>
</dbReference>
<dbReference type="Pfam" id="PF13424">
    <property type="entry name" value="TPR_12"/>
    <property type="match status" value="1"/>
</dbReference>
<dbReference type="Gene3D" id="1.25.40.10">
    <property type="entry name" value="Tetratricopeptide repeat domain"/>
    <property type="match status" value="1"/>
</dbReference>
<feature type="non-terminal residue" evidence="1">
    <location>
        <position position="1"/>
    </location>
</feature>
<dbReference type="PANTHER" id="PTHR46082:SF6">
    <property type="entry name" value="AAA+ ATPASE DOMAIN-CONTAINING PROTEIN-RELATED"/>
    <property type="match status" value="1"/>
</dbReference>
<proteinExistence type="predicted"/>
<dbReference type="InterPro" id="IPR053137">
    <property type="entry name" value="NLR-like"/>
</dbReference>
<evidence type="ECO:0000313" key="1">
    <source>
        <dbReference type="EMBL" id="GFR48900.1"/>
    </source>
</evidence>
<comment type="caution">
    <text evidence="1">The sequence shown here is derived from an EMBL/GenBank/DDBJ whole genome shotgun (WGS) entry which is preliminary data.</text>
</comment>
<protein>
    <submittedName>
        <fullName evidence="1">Uncharacterized protein</fullName>
    </submittedName>
</protein>
<gene>
    <name evidence="1" type="ORF">Agub_g10848</name>
</gene>
<organism evidence="1 2">
    <name type="scientific">Astrephomene gubernaculifera</name>
    <dbReference type="NCBI Taxonomy" id="47775"/>
    <lineage>
        <taxon>Eukaryota</taxon>
        <taxon>Viridiplantae</taxon>
        <taxon>Chlorophyta</taxon>
        <taxon>core chlorophytes</taxon>
        <taxon>Chlorophyceae</taxon>
        <taxon>CS clade</taxon>
        <taxon>Chlamydomonadales</taxon>
        <taxon>Astrephomenaceae</taxon>
        <taxon>Astrephomene</taxon>
    </lineage>
</organism>
<name>A0AAD3DVK2_9CHLO</name>
<accession>A0AAD3DVK2</accession>
<keyword evidence="2" id="KW-1185">Reference proteome</keyword>
<sequence>GGGSALDTAAMVGANAQALLAELVTRRGRHEEAERLYTQALDAYTRHYGTDHPTTARCMCDLAAVMARRGRTSQGEHMARRALAAATAAHGEGHPAVAACWVALGDNLIAKGDNFEAHSVYRTAYDIIATANGQEDEEALRVDRLISQLDQELGWGQPEEGNEG</sequence>
<dbReference type="PANTHER" id="PTHR46082">
    <property type="entry name" value="ATP/GTP-BINDING PROTEIN-RELATED"/>
    <property type="match status" value="1"/>
</dbReference>
<dbReference type="Proteomes" id="UP001054857">
    <property type="component" value="Unassembled WGS sequence"/>
</dbReference>
<evidence type="ECO:0000313" key="2">
    <source>
        <dbReference type="Proteomes" id="UP001054857"/>
    </source>
</evidence>
<reference evidence="1 2" key="1">
    <citation type="journal article" date="2021" name="Sci. Rep.">
        <title>Genome sequencing of the multicellular alga Astrephomene provides insights into convergent evolution of germ-soma differentiation.</title>
        <authorList>
            <person name="Yamashita S."/>
            <person name="Yamamoto K."/>
            <person name="Matsuzaki R."/>
            <person name="Suzuki S."/>
            <person name="Yamaguchi H."/>
            <person name="Hirooka S."/>
            <person name="Minakuchi Y."/>
            <person name="Miyagishima S."/>
            <person name="Kawachi M."/>
            <person name="Toyoda A."/>
            <person name="Nozaki H."/>
        </authorList>
    </citation>
    <scope>NUCLEOTIDE SEQUENCE [LARGE SCALE GENOMIC DNA]</scope>
    <source>
        <strain evidence="1 2">NIES-4017</strain>
    </source>
</reference>
<dbReference type="InterPro" id="IPR011990">
    <property type="entry name" value="TPR-like_helical_dom_sf"/>
</dbReference>
<dbReference type="SUPFAM" id="SSF48452">
    <property type="entry name" value="TPR-like"/>
    <property type="match status" value="1"/>
</dbReference>